<comment type="caution">
    <text evidence="2">The sequence shown here is derived from an EMBL/GenBank/DDBJ whole genome shotgun (WGS) entry which is preliminary data.</text>
</comment>
<protein>
    <submittedName>
        <fullName evidence="2">Uncharacterized protein</fullName>
    </submittedName>
</protein>
<evidence type="ECO:0000313" key="3">
    <source>
        <dbReference type="Proteomes" id="UP000483820"/>
    </source>
</evidence>
<accession>A0A6A5H7Y0</accession>
<dbReference type="KEGG" id="crq:GCK72_010875"/>
<evidence type="ECO:0000256" key="1">
    <source>
        <dbReference type="SAM" id="SignalP"/>
    </source>
</evidence>
<reference evidence="2 3" key="1">
    <citation type="submission" date="2019-12" db="EMBL/GenBank/DDBJ databases">
        <title>Chromosome-level assembly of the Caenorhabditis remanei genome.</title>
        <authorList>
            <person name="Teterina A.A."/>
            <person name="Willis J.H."/>
            <person name="Phillips P.C."/>
        </authorList>
    </citation>
    <scope>NUCLEOTIDE SEQUENCE [LARGE SCALE GENOMIC DNA]</scope>
    <source>
        <strain evidence="2 3">PX506</strain>
        <tissue evidence="2">Whole organism</tissue>
    </source>
</reference>
<dbReference type="RefSeq" id="XP_003111776.2">
    <property type="nucleotide sequence ID" value="XM_003111728.2"/>
</dbReference>
<proteinExistence type="predicted"/>
<feature type="signal peptide" evidence="1">
    <location>
        <begin position="1"/>
        <end position="23"/>
    </location>
</feature>
<name>A0A6A5H7Y0_CAERE</name>
<feature type="chain" id="PRO_5025610712" evidence="1">
    <location>
        <begin position="24"/>
        <end position="117"/>
    </location>
</feature>
<dbReference type="AlphaFoldDB" id="A0A6A5H7Y0"/>
<sequence length="117" mass="13691">MQMCPPIILLTLSILSLMECVDANIIWRYQKGDGEPQRDIDFSEHTWTPLGPAQMQDYYGLHSHAPRSLPEIEKEQQSFRFMEAPVSLSNPVFNVFSKMSDLYRWISNEKRSSFLDY</sequence>
<organism evidence="2 3">
    <name type="scientific">Caenorhabditis remanei</name>
    <name type="common">Caenorhabditis vulgaris</name>
    <dbReference type="NCBI Taxonomy" id="31234"/>
    <lineage>
        <taxon>Eukaryota</taxon>
        <taxon>Metazoa</taxon>
        <taxon>Ecdysozoa</taxon>
        <taxon>Nematoda</taxon>
        <taxon>Chromadorea</taxon>
        <taxon>Rhabditida</taxon>
        <taxon>Rhabditina</taxon>
        <taxon>Rhabditomorpha</taxon>
        <taxon>Rhabditoidea</taxon>
        <taxon>Rhabditidae</taxon>
        <taxon>Peloderinae</taxon>
        <taxon>Caenorhabditis</taxon>
    </lineage>
</organism>
<evidence type="ECO:0000313" key="2">
    <source>
        <dbReference type="EMBL" id="KAF1762613.1"/>
    </source>
</evidence>
<dbReference type="CTD" id="9811490"/>
<dbReference type="GeneID" id="9811490"/>
<dbReference type="EMBL" id="WUAV01000003">
    <property type="protein sequence ID" value="KAF1762613.1"/>
    <property type="molecule type" value="Genomic_DNA"/>
</dbReference>
<keyword evidence="1" id="KW-0732">Signal</keyword>
<gene>
    <name evidence="2" type="ORF">GCK72_010875</name>
</gene>
<dbReference type="Proteomes" id="UP000483820">
    <property type="component" value="Chromosome III"/>
</dbReference>